<keyword evidence="4" id="KW-0418">Kinase</keyword>
<dbReference type="GO" id="GO:0016301">
    <property type="term" value="F:kinase activity"/>
    <property type="evidence" value="ECO:0007669"/>
    <property type="project" value="UniProtKB-KW"/>
</dbReference>
<dbReference type="Proteomes" id="UP001302949">
    <property type="component" value="Unassembled WGS sequence"/>
</dbReference>
<keyword evidence="2" id="KW-1133">Transmembrane helix</keyword>
<keyword evidence="2" id="KW-0812">Transmembrane</keyword>
<dbReference type="Gene3D" id="3.30.565.10">
    <property type="entry name" value="Histidine kinase-like ATPase, C-terminal domain"/>
    <property type="match status" value="1"/>
</dbReference>
<dbReference type="PANTHER" id="PTHR34220:SF7">
    <property type="entry name" value="SENSOR HISTIDINE KINASE YPDA"/>
    <property type="match status" value="1"/>
</dbReference>
<dbReference type="EMBL" id="JAYFUM010000006">
    <property type="protein sequence ID" value="MEA5138494.1"/>
    <property type="molecule type" value="Genomic_DNA"/>
</dbReference>
<evidence type="ECO:0000313" key="4">
    <source>
        <dbReference type="EMBL" id="MEA5138494.1"/>
    </source>
</evidence>
<feature type="transmembrane region" description="Helical" evidence="2">
    <location>
        <begin position="12"/>
        <end position="31"/>
    </location>
</feature>
<sequence length="331" mass="38733">MKVKETIKKRKSIILVTSPIIGLMIATPIFLSIGFKLILFPLVIFFVINLAFMSWFLNIYFSRNFFKNYQHLFWKWLASTLCMVAFVSFTYPIIFLVVHLQNPYFWIIRSVNVTAVNTIIFIINMLIETRETAINLENENNKLKISQLESQLAQLKNQINPHFLFNALSSLKSLMKRNPENAEGYLIKLSEFLRISITKSQDLVSLQEELQLCADYIDLQQMRFGEGLHYQIEFQEEIQSYKIPFFALQSLLENALKHNIVSKANPLTIRIMIQNQRIIVQNNLQEKFVMQANSQTGLKNLNERMKIYTGEELSIEKDDKQFSVSLKLLKQ</sequence>
<keyword evidence="4" id="KW-0808">Transferase</keyword>
<evidence type="ECO:0000256" key="1">
    <source>
        <dbReference type="SAM" id="Coils"/>
    </source>
</evidence>
<keyword evidence="2" id="KW-0472">Membrane</keyword>
<feature type="coiled-coil region" evidence="1">
    <location>
        <begin position="126"/>
        <end position="158"/>
    </location>
</feature>
<dbReference type="PANTHER" id="PTHR34220">
    <property type="entry name" value="SENSOR HISTIDINE KINASE YPDA"/>
    <property type="match status" value="1"/>
</dbReference>
<organism evidence="4 5">
    <name type="scientific">Arcicella rigui</name>
    <dbReference type="NCBI Taxonomy" id="797020"/>
    <lineage>
        <taxon>Bacteria</taxon>
        <taxon>Pseudomonadati</taxon>
        <taxon>Bacteroidota</taxon>
        <taxon>Cytophagia</taxon>
        <taxon>Cytophagales</taxon>
        <taxon>Flectobacillaceae</taxon>
        <taxon>Arcicella</taxon>
    </lineage>
</organism>
<reference evidence="4 5" key="1">
    <citation type="submission" date="2023-12" db="EMBL/GenBank/DDBJ databases">
        <title>Novel species of the genus Arcicella isolated from rivers.</title>
        <authorList>
            <person name="Lu H."/>
        </authorList>
    </citation>
    <scope>NUCLEOTIDE SEQUENCE [LARGE SCALE GENOMIC DNA]</scope>
    <source>
        <strain evidence="4 5">KCTC 23307</strain>
    </source>
</reference>
<evidence type="ECO:0000256" key="2">
    <source>
        <dbReference type="SAM" id="Phobius"/>
    </source>
</evidence>
<feature type="transmembrane region" description="Helical" evidence="2">
    <location>
        <begin position="37"/>
        <end position="61"/>
    </location>
</feature>
<keyword evidence="5" id="KW-1185">Reference proteome</keyword>
<evidence type="ECO:0000259" key="3">
    <source>
        <dbReference type="Pfam" id="PF06580"/>
    </source>
</evidence>
<dbReference type="InterPro" id="IPR036890">
    <property type="entry name" value="HATPase_C_sf"/>
</dbReference>
<keyword evidence="1" id="KW-0175">Coiled coil</keyword>
<feature type="transmembrane region" description="Helical" evidence="2">
    <location>
        <begin position="104"/>
        <end position="127"/>
    </location>
</feature>
<dbReference type="RefSeq" id="WP_323295663.1">
    <property type="nucleotide sequence ID" value="NZ_JAYFUM010000006.1"/>
</dbReference>
<evidence type="ECO:0000313" key="5">
    <source>
        <dbReference type="Proteomes" id="UP001302949"/>
    </source>
</evidence>
<gene>
    <name evidence="4" type="ORF">VB248_05105</name>
</gene>
<accession>A0ABU5Q6Q0</accession>
<dbReference type="InterPro" id="IPR050640">
    <property type="entry name" value="Bact_2-comp_sensor_kinase"/>
</dbReference>
<protein>
    <submittedName>
        <fullName evidence="4">Histidine kinase</fullName>
    </submittedName>
</protein>
<proteinExistence type="predicted"/>
<name>A0ABU5Q6Q0_9BACT</name>
<dbReference type="InterPro" id="IPR010559">
    <property type="entry name" value="Sig_transdc_His_kin_internal"/>
</dbReference>
<dbReference type="Pfam" id="PF06580">
    <property type="entry name" value="His_kinase"/>
    <property type="match status" value="1"/>
</dbReference>
<comment type="caution">
    <text evidence="4">The sequence shown here is derived from an EMBL/GenBank/DDBJ whole genome shotgun (WGS) entry which is preliminary data.</text>
</comment>
<feature type="transmembrane region" description="Helical" evidence="2">
    <location>
        <begin position="73"/>
        <end position="98"/>
    </location>
</feature>
<feature type="domain" description="Signal transduction histidine kinase internal region" evidence="3">
    <location>
        <begin position="151"/>
        <end position="226"/>
    </location>
</feature>